<accession>A0A915HVB5</accession>
<keyword evidence="1" id="KW-1185">Reference proteome</keyword>
<dbReference type="WBParaSite" id="nRc.2.0.1.t05725-RA">
    <property type="protein sequence ID" value="nRc.2.0.1.t05725-RA"/>
    <property type="gene ID" value="nRc.2.0.1.g05725"/>
</dbReference>
<evidence type="ECO:0000313" key="1">
    <source>
        <dbReference type="Proteomes" id="UP000887565"/>
    </source>
</evidence>
<evidence type="ECO:0000313" key="2">
    <source>
        <dbReference type="WBParaSite" id="nRc.2.0.1.t05725-RA"/>
    </source>
</evidence>
<proteinExistence type="predicted"/>
<dbReference type="AlphaFoldDB" id="A0A915HVB5"/>
<sequence length="107" mass="11995">MIISLIIHIQQPNGSVSYALALKLVHTQNMIWCLRIKSSGNDIALSGTELHPAATYCPARSAKEILGLLHSKTPETESLRQTLLNRRSLQSRMMSSISIVYEYKSLR</sequence>
<name>A0A915HVB5_ROMCU</name>
<reference evidence="2" key="1">
    <citation type="submission" date="2022-11" db="UniProtKB">
        <authorList>
            <consortium name="WormBaseParasite"/>
        </authorList>
    </citation>
    <scope>IDENTIFICATION</scope>
</reference>
<protein>
    <submittedName>
        <fullName evidence="2">Uncharacterized protein</fullName>
    </submittedName>
</protein>
<organism evidence="1 2">
    <name type="scientific">Romanomermis culicivorax</name>
    <name type="common">Nematode worm</name>
    <dbReference type="NCBI Taxonomy" id="13658"/>
    <lineage>
        <taxon>Eukaryota</taxon>
        <taxon>Metazoa</taxon>
        <taxon>Ecdysozoa</taxon>
        <taxon>Nematoda</taxon>
        <taxon>Enoplea</taxon>
        <taxon>Dorylaimia</taxon>
        <taxon>Mermithida</taxon>
        <taxon>Mermithoidea</taxon>
        <taxon>Mermithidae</taxon>
        <taxon>Romanomermis</taxon>
    </lineage>
</organism>
<dbReference type="Proteomes" id="UP000887565">
    <property type="component" value="Unplaced"/>
</dbReference>